<evidence type="ECO:0000256" key="1">
    <source>
        <dbReference type="SAM" id="MobiDB-lite"/>
    </source>
</evidence>
<dbReference type="PROSITE" id="PS50076">
    <property type="entry name" value="DNAJ_2"/>
    <property type="match status" value="1"/>
</dbReference>
<dbReference type="Gene3D" id="1.10.287.110">
    <property type="entry name" value="DnaJ domain"/>
    <property type="match status" value="1"/>
</dbReference>
<keyword evidence="2" id="KW-0812">Transmembrane</keyword>
<gene>
    <name evidence="4" type="ORF">X943_001275</name>
</gene>
<evidence type="ECO:0000313" key="5">
    <source>
        <dbReference type="Proteomes" id="UP001195914"/>
    </source>
</evidence>
<evidence type="ECO:0000256" key="2">
    <source>
        <dbReference type="SAM" id="Phobius"/>
    </source>
</evidence>
<dbReference type="PANTHER" id="PTHR44303:SF2">
    <property type="entry name" value="DNAJ HOMOLOG SUBFAMILY C MEMBER 16"/>
    <property type="match status" value="1"/>
</dbReference>
<dbReference type="AlphaFoldDB" id="A0AAD9GJF6"/>
<feature type="compositionally biased region" description="Basic residues" evidence="1">
    <location>
        <begin position="1"/>
        <end position="11"/>
    </location>
</feature>
<keyword evidence="5" id="KW-1185">Reference proteome</keyword>
<dbReference type="EMBL" id="JAHBMH010000007">
    <property type="protein sequence ID" value="KAK1939581.1"/>
    <property type="molecule type" value="Genomic_DNA"/>
</dbReference>
<keyword evidence="2" id="KW-0472">Membrane</keyword>
<name>A0AAD9GJF6_BABDI</name>
<dbReference type="SMART" id="SM00271">
    <property type="entry name" value="DnaJ"/>
    <property type="match status" value="1"/>
</dbReference>
<dbReference type="InterPro" id="IPR036869">
    <property type="entry name" value="J_dom_sf"/>
</dbReference>
<dbReference type="CDD" id="cd06257">
    <property type="entry name" value="DnaJ"/>
    <property type="match status" value="1"/>
</dbReference>
<keyword evidence="2" id="KW-1133">Transmembrane helix</keyword>
<sequence>METHVRKRQKPASHTSPKQQRAPKAAKRSSYNALKLLQENPVILILVLMVLGGFVLKYFEDEHHFKESFTEFGDNAYEVLGVSRSASEQDIKATYRQLNHKWHPDKNPNCEECKEKFMKIKAAYKILGNPELKALYDRTNGRTVDMISSATTELTLQNFDELVTRSGDVWVVQVYSDDSPECHRFSARWEDAATRLGEFARFGRINKLMHPHMMKKLPIKAQLLPAVIMLMPDGGYDLFPQEVLNSYDVLKKHFMTSYPNVTRTCKDYGDFKKQAGDRPAMLFRRTGGKQSMPLPLMYVSLRYKWAFDTFWISTDTPLHSEEQFMSDLMASSEGGSTLAVNTAFFQLLPNVDAMALFYSPGASQLLATAPYSRGSVAQLMGHINSMVALSYPPLELSRDTFDHLCVNSGDARNRFCLVIAGNSEAMIPQKKVLQKLGEYEHLSAIGNIFSKKLDESDGGKTPVASADLQLVSLPENLSTEKLKAIVGTGVVLVDAKREKFCVVAGGTGRYACEFEEDEELEWVGNLTEGAFDTIMWYDVLPVFGGKFKEMALLSTKSWYKFFLTLVRRHIGKLV</sequence>
<reference evidence="4" key="2">
    <citation type="submission" date="2021-05" db="EMBL/GenBank/DDBJ databases">
        <authorList>
            <person name="Pain A."/>
        </authorList>
    </citation>
    <scope>NUCLEOTIDE SEQUENCE</scope>
    <source>
        <strain evidence="4">1802A</strain>
    </source>
</reference>
<comment type="caution">
    <text evidence="4">The sequence shown here is derived from an EMBL/GenBank/DDBJ whole genome shotgun (WGS) entry which is preliminary data.</text>
</comment>
<dbReference type="InterPro" id="IPR052448">
    <property type="entry name" value="DnaJ_C16_autophagy_reg"/>
</dbReference>
<dbReference type="SUPFAM" id="SSF46565">
    <property type="entry name" value="Chaperone J-domain"/>
    <property type="match status" value="1"/>
</dbReference>
<dbReference type="SUPFAM" id="SSF52833">
    <property type="entry name" value="Thioredoxin-like"/>
    <property type="match status" value="1"/>
</dbReference>
<organism evidence="4 5">
    <name type="scientific">Babesia divergens</name>
    <dbReference type="NCBI Taxonomy" id="32595"/>
    <lineage>
        <taxon>Eukaryota</taxon>
        <taxon>Sar</taxon>
        <taxon>Alveolata</taxon>
        <taxon>Apicomplexa</taxon>
        <taxon>Aconoidasida</taxon>
        <taxon>Piroplasmida</taxon>
        <taxon>Babesiidae</taxon>
        <taxon>Babesia</taxon>
    </lineage>
</organism>
<dbReference type="Gene3D" id="3.40.30.10">
    <property type="entry name" value="Glutaredoxin"/>
    <property type="match status" value="1"/>
</dbReference>
<feature type="transmembrane region" description="Helical" evidence="2">
    <location>
        <begin position="42"/>
        <end position="59"/>
    </location>
</feature>
<reference evidence="4" key="1">
    <citation type="journal article" date="2014" name="Nucleic Acids Res.">
        <title>The evolutionary dynamics of variant antigen genes in Babesia reveal a history of genomic innovation underlying host-parasite interaction.</title>
        <authorList>
            <person name="Jackson A.P."/>
            <person name="Otto T.D."/>
            <person name="Darby A."/>
            <person name="Ramaprasad A."/>
            <person name="Xia D."/>
            <person name="Echaide I.E."/>
            <person name="Farber M."/>
            <person name="Gahlot S."/>
            <person name="Gamble J."/>
            <person name="Gupta D."/>
            <person name="Gupta Y."/>
            <person name="Jackson L."/>
            <person name="Malandrin L."/>
            <person name="Malas T.B."/>
            <person name="Moussa E."/>
            <person name="Nair M."/>
            <person name="Reid A.J."/>
            <person name="Sanders M."/>
            <person name="Sharma J."/>
            <person name="Tracey A."/>
            <person name="Quail M.A."/>
            <person name="Weir W."/>
            <person name="Wastling J.M."/>
            <person name="Hall N."/>
            <person name="Willadsen P."/>
            <person name="Lingelbach K."/>
            <person name="Shiels B."/>
            <person name="Tait A."/>
            <person name="Berriman M."/>
            <person name="Allred D.R."/>
            <person name="Pain A."/>
        </authorList>
    </citation>
    <scope>NUCLEOTIDE SEQUENCE</scope>
    <source>
        <strain evidence="4">1802A</strain>
    </source>
</reference>
<accession>A0AAD9GJF6</accession>
<feature type="region of interest" description="Disordered" evidence="1">
    <location>
        <begin position="1"/>
        <end position="27"/>
    </location>
</feature>
<dbReference type="InterPro" id="IPR001623">
    <property type="entry name" value="DnaJ_domain"/>
</dbReference>
<dbReference type="InterPro" id="IPR036249">
    <property type="entry name" value="Thioredoxin-like_sf"/>
</dbReference>
<evidence type="ECO:0000259" key="3">
    <source>
        <dbReference type="PROSITE" id="PS50076"/>
    </source>
</evidence>
<dbReference type="PANTHER" id="PTHR44303">
    <property type="entry name" value="DNAJ HOMOLOG SUBFAMILY C MEMBER 16"/>
    <property type="match status" value="1"/>
</dbReference>
<protein>
    <submittedName>
        <fullName evidence="4">DnaJ domain containing protein</fullName>
    </submittedName>
</protein>
<feature type="domain" description="J" evidence="3">
    <location>
        <begin position="75"/>
        <end position="140"/>
    </location>
</feature>
<dbReference type="PRINTS" id="PR00625">
    <property type="entry name" value="JDOMAIN"/>
</dbReference>
<dbReference type="Proteomes" id="UP001195914">
    <property type="component" value="Unassembled WGS sequence"/>
</dbReference>
<proteinExistence type="predicted"/>
<dbReference type="Pfam" id="PF00226">
    <property type="entry name" value="DnaJ"/>
    <property type="match status" value="1"/>
</dbReference>
<evidence type="ECO:0000313" key="4">
    <source>
        <dbReference type="EMBL" id="KAK1939581.1"/>
    </source>
</evidence>